<name>A0A949K5S4_9FIRM</name>
<evidence type="ECO:0000256" key="1">
    <source>
        <dbReference type="SAM" id="Phobius"/>
    </source>
</evidence>
<dbReference type="Proteomes" id="UP000712157">
    <property type="component" value="Unassembled WGS sequence"/>
</dbReference>
<evidence type="ECO:0000313" key="3">
    <source>
        <dbReference type="Proteomes" id="UP000712157"/>
    </source>
</evidence>
<evidence type="ECO:0000313" key="2">
    <source>
        <dbReference type="EMBL" id="MBU9737766.1"/>
    </source>
</evidence>
<feature type="transmembrane region" description="Helical" evidence="1">
    <location>
        <begin position="7"/>
        <end position="26"/>
    </location>
</feature>
<keyword evidence="1" id="KW-0812">Transmembrane</keyword>
<reference evidence="2" key="1">
    <citation type="submission" date="2021-06" db="EMBL/GenBank/DDBJ databases">
        <title>Description of novel taxa of the family Lachnospiraceae.</title>
        <authorList>
            <person name="Chaplin A.V."/>
            <person name="Sokolova S.R."/>
            <person name="Pikina A.P."/>
            <person name="Korzhanova M."/>
            <person name="Belova V."/>
            <person name="Korostin D."/>
            <person name="Efimov B.A."/>
        </authorList>
    </citation>
    <scope>NUCLEOTIDE SEQUENCE</scope>
    <source>
        <strain evidence="2">ASD5720</strain>
    </source>
</reference>
<organism evidence="2 3">
    <name type="scientific">Diplocloster agilis</name>
    <dbReference type="NCBI Taxonomy" id="2850323"/>
    <lineage>
        <taxon>Bacteria</taxon>
        <taxon>Bacillati</taxon>
        <taxon>Bacillota</taxon>
        <taxon>Clostridia</taxon>
        <taxon>Lachnospirales</taxon>
        <taxon>Lachnospiraceae</taxon>
        <taxon>Diplocloster</taxon>
    </lineage>
</organism>
<dbReference type="AlphaFoldDB" id="A0A949K5S4"/>
<accession>A0A949K5S4</accession>
<proteinExistence type="predicted"/>
<keyword evidence="3" id="KW-1185">Reference proteome</keyword>
<keyword evidence="1" id="KW-0472">Membrane</keyword>
<sequence>MRSRWKYTAVTVIAFGWIVLSIFAPYQFQMYRDSQILGKPHLQDHPVDETEEELPVLTILDKLKLLSSEKITGVSTGNQYSGESILTQCSSELQELFHRGVLTADPSGAQWEQRTGSAALVMSSYDDSRAMILWTVVLSSDNGYLKCGIDDETGRILYLYTADYNGDKETLTSDKVLAFAGYLGVESGENTGMAALAATFMEILEPRDSILKDYPYVFQQGESAVLYYAAETEYGFYLGHDVTEMVYP</sequence>
<gene>
    <name evidence="2" type="ORF">KTH89_14565</name>
</gene>
<comment type="caution">
    <text evidence="2">The sequence shown here is derived from an EMBL/GenBank/DDBJ whole genome shotgun (WGS) entry which is preliminary data.</text>
</comment>
<dbReference type="RefSeq" id="WP_158348308.1">
    <property type="nucleotide sequence ID" value="NZ_JAHQCW010000024.1"/>
</dbReference>
<dbReference type="EMBL" id="JAHQCW010000024">
    <property type="protein sequence ID" value="MBU9737766.1"/>
    <property type="molecule type" value="Genomic_DNA"/>
</dbReference>
<keyword evidence="1" id="KW-1133">Transmembrane helix</keyword>
<protein>
    <submittedName>
        <fullName evidence="2">Uncharacterized protein</fullName>
    </submittedName>
</protein>